<dbReference type="AlphaFoldDB" id="A0A9D1P9M4"/>
<name>A0A9D1P9M4_9FIRM</name>
<protein>
    <submittedName>
        <fullName evidence="1">Uncharacterized protein</fullName>
    </submittedName>
</protein>
<dbReference type="EMBL" id="DVOT01000170">
    <property type="protein sequence ID" value="HIV28208.1"/>
    <property type="molecule type" value="Genomic_DNA"/>
</dbReference>
<dbReference type="Proteomes" id="UP000886884">
    <property type="component" value="Unassembled WGS sequence"/>
</dbReference>
<sequence>MSDTLIPFAPSVTQLHRLALEHWRAGQQLDALGLMRRALSLEEDNVEYRAALARFLTNAGCLAESTYVLAREYPRLLHFGFPLMFLYLSIDTSNEMGLLLALLPRVQSLKWFLTNVPKESLHKTALIVSQTTGASRTLICHSNRLRFMRTLLLHGETARLLRWLEALRMRSGKKYSSIYRSMECVALCVSGQQGKARAVLQELRRDPRDPSLFPPAETLHVGPQDGLVSQLFTRPENFRLLAEAMCGEIPADCCPADENPWHNLSAFNRSTHDSLALHLMAVTAYNAGAPASLAAEFWNHIARLHPDDPVAEELYHCAIRDALPPRPMPYTWRLSEHSAGQNLALVSSVCALDAEELNCAWAQDGAFRRALHWVMRAENNAFAQVFPALCQKLTLEHLHDLVNDFCYATEQNGAHLLSLLAALPEKTQRAFCRSAFAGFSPTSLKRMLAIRTAQSGLEHLQGLAPDAFLLWLDAGIRRRHGRNIHGHALLLAWRYLGLIEKDIDVRRLARALNVSPRLAEYRVRTAKKEIRA</sequence>
<reference evidence="1" key="2">
    <citation type="journal article" date="2021" name="PeerJ">
        <title>Extensive microbial diversity within the chicken gut microbiome revealed by metagenomics and culture.</title>
        <authorList>
            <person name="Gilroy R."/>
            <person name="Ravi A."/>
            <person name="Getino M."/>
            <person name="Pursley I."/>
            <person name="Horton D.L."/>
            <person name="Alikhan N.F."/>
            <person name="Baker D."/>
            <person name="Gharbi K."/>
            <person name="Hall N."/>
            <person name="Watson M."/>
            <person name="Adriaenssens E.M."/>
            <person name="Foster-Nyarko E."/>
            <person name="Jarju S."/>
            <person name="Secka A."/>
            <person name="Antonio M."/>
            <person name="Oren A."/>
            <person name="Chaudhuri R.R."/>
            <person name="La Ragione R."/>
            <person name="Hildebrand F."/>
            <person name="Pallen M.J."/>
        </authorList>
    </citation>
    <scope>NUCLEOTIDE SEQUENCE</scope>
    <source>
        <strain evidence="1">CHK183-6373</strain>
    </source>
</reference>
<evidence type="ECO:0000313" key="2">
    <source>
        <dbReference type="Proteomes" id="UP000886884"/>
    </source>
</evidence>
<accession>A0A9D1P9M4</accession>
<reference evidence="1" key="1">
    <citation type="submission" date="2020-10" db="EMBL/GenBank/DDBJ databases">
        <authorList>
            <person name="Gilroy R."/>
        </authorList>
    </citation>
    <scope>NUCLEOTIDE SEQUENCE</scope>
    <source>
        <strain evidence="1">CHK183-6373</strain>
    </source>
</reference>
<gene>
    <name evidence="1" type="ORF">IAA64_09565</name>
</gene>
<organism evidence="1 2">
    <name type="scientific">Candidatus Ornithocaccomicrobium faecavium</name>
    <dbReference type="NCBI Taxonomy" id="2840890"/>
    <lineage>
        <taxon>Bacteria</taxon>
        <taxon>Bacillati</taxon>
        <taxon>Bacillota</taxon>
        <taxon>Clostridia</taxon>
        <taxon>Candidatus Ornithocaccomicrobium</taxon>
    </lineage>
</organism>
<evidence type="ECO:0000313" key="1">
    <source>
        <dbReference type="EMBL" id="HIV28208.1"/>
    </source>
</evidence>
<comment type="caution">
    <text evidence="1">The sequence shown here is derived from an EMBL/GenBank/DDBJ whole genome shotgun (WGS) entry which is preliminary data.</text>
</comment>
<proteinExistence type="predicted"/>